<dbReference type="AlphaFoldDB" id="A0A2P2JQD0"/>
<dbReference type="EMBL" id="GGEC01015189">
    <property type="protein sequence ID" value="MBW95672.1"/>
    <property type="molecule type" value="Transcribed_RNA"/>
</dbReference>
<organism evidence="1">
    <name type="scientific">Rhizophora mucronata</name>
    <name type="common">Asiatic mangrove</name>
    <dbReference type="NCBI Taxonomy" id="61149"/>
    <lineage>
        <taxon>Eukaryota</taxon>
        <taxon>Viridiplantae</taxon>
        <taxon>Streptophyta</taxon>
        <taxon>Embryophyta</taxon>
        <taxon>Tracheophyta</taxon>
        <taxon>Spermatophyta</taxon>
        <taxon>Magnoliopsida</taxon>
        <taxon>eudicotyledons</taxon>
        <taxon>Gunneridae</taxon>
        <taxon>Pentapetalae</taxon>
        <taxon>rosids</taxon>
        <taxon>fabids</taxon>
        <taxon>Malpighiales</taxon>
        <taxon>Rhizophoraceae</taxon>
        <taxon>Rhizophora</taxon>
    </lineage>
</organism>
<reference evidence="1" key="1">
    <citation type="submission" date="2018-02" db="EMBL/GenBank/DDBJ databases">
        <title>Rhizophora mucronata_Transcriptome.</title>
        <authorList>
            <person name="Meera S.P."/>
            <person name="Sreeshan A."/>
            <person name="Augustine A."/>
        </authorList>
    </citation>
    <scope>NUCLEOTIDE SEQUENCE</scope>
    <source>
        <tissue evidence="1">Leaf</tissue>
    </source>
</reference>
<name>A0A2P2JQD0_RHIMU</name>
<evidence type="ECO:0000313" key="1">
    <source>
        <dbReference type="EMBL" id="MBW95672.1"/>
    </source>
</evidence>
<protein>
    <submittedName>
        <fullName evidence="1">Uncharacterized protein</fullName>
    </submittedName>
</protein>
<proteinExistence type="predicted"/>
<sequence>MPTSRCLTACLFVRAYLPLSPRPPSIGESIYQPVISGKIAAGP</sequence>
<accession>A0A2P2JQD0</accession>